<dbReference type="PANTHER" id="PTHR30465:SF0">
    <property type="entry name" value="OLIGOPEPTIDE TRANSPORT SYSTEM PERMEASE PROTEIN APPB"/>
    <property type="match status" value="1"/>
</dbReference>
<dbReference type="Proteomes" id="UP000000445">
    <property type="component" value="Chromosome"/>
</dbReference>
<feature type="transmembrane region" description="Helical" evidence="7">
    <location>
        <begin position="269"/>
        <end position="295"/>
    </location>
</feature>
<dbReference type="PROSITE" id="PS50928">
    <property type="entry name" value="ABC_TM1"/>
    <property type="match status" value="1"/>
</dbReference>
<reference evidence="9 10" key="1">
    <citation type="journal article" date="2009" name="Biosci. Biotechnol. Biochem.">
        <title>WeGAS: a web-based microbial genome annotation system.</title>
        <authorList>
            <person name="Lee D."/>
            <person name="Seo H."/>
            <person name="Park C."/>
            <person name="Park K."/>
        </authorList>
    </citation>
    <scope>NUCLEOTIDE SEQUENCE [LARGE SCALE GENOMIC DNA]</scope>
    <source>
        <strain evidence="10">ATCC 49049 / DSM 4359 / NBRC 107923 / NS-E</strain>
    </source>
</reference>
<comment type="similarity">
    <text evidence="7">Belongs to the binding-protein-dependent transport system permease family.</text>
</comment>
<dbReference type="InterPro" id="IPR000515">
    <property type="entry name" value="MetI-like"/>
</dbReference>
<dbReference type="KEGG" id="tna:CTN_0167"/>
<name>B9KBE7_THENN</name>
<keyword evidence="2 7" id="KW-0813">Transport</keyword>
<feature type="transmembrane region" description="Helical" evidence="7">
    <location>
        <begin position="109"/>
        <end position="130"/>
    </location>
</feature>
<evidence type="ECO:0000256" key="7">
    <source>
        <dbReference type="RuleBase" id="RU363032"/>
    </source>
</evidence>
<dbReference type="SUPFAM" id="SSF161098">
    <property type="entry name" value="MetI-like"/>
    <property type="match status" value="1"/>
</dbReference>
<dbReference type="HOGENOM" id="CLU_036879_1_3_0"/>
<keyword evidence="10" id="KW-1185">Reference proteome</keyword>
<dbReference type="EMBL" id="CP000916">
    <property type="protein sequence ID" value="ACM22343.1"/>
    <property type="molecule type" value="Genomic_DNA"/>
</dbReference>
<evidence type="ECO:0000256" key="3">
    <source>
        <dbReference type="ARBA" id="ARBA00022475"/>
    </source>
</evidence>
<dbReference type="GO" id="GO:0055085">
    <property type="term" value="P:transmembrane transport"/>
    <property type="evidence" value="ECO:0007669"/>
    <property type="project" value="InterPro"/>
</dbReference>
<accession>B9KBE7</accession>
<gene>
    <name evidence="9" type="ordered locus">CTN_0167</name>
</gene>
<keyword evidence="5 7" id="KW-1133">Transmembrane helix</keyword>
<evidence type="ECO:0000256" key="6">
    <source>
        <dbReference type="ARBA" id="ARBA00023136"/>
    </source>
</evidence>
<comment type="subcellular location">
    <subcellularLocation>
        <location evidence="1 7">Cell membrane</location>
        <topology evidence="1 7">Multi-pass membrane protein</topology>
    </subcellularLocation>
</comment>
<keyword evidence="3" id="KW-1003">Cell membrane</keyword>
<dbReference type="Gene3D" id="1.10.3720.10">
    <property type="entry name" value="MetI-like"/>
    <property type="match status" value="1"/>
</dbReference>
<dbReference type="InterPro" id="IPR035906">
    <property type="entry name" value="MetI-like_sf"/>
</dbReference>
<dbReference type="CDD" id="cd06261">
    <property type="entry name" value="TM_PBP2"/>
    <property type="match status" value="1"/>
</dbReference>
<dbReference type="GO" id="GO:0005886">
    <property type="term" value="C:plasma membrane"/>
    <property type="evidence" value="ECO:0007669"/>
    <property type="project" value="UniProtKB-SubCell"/>
</dbReference>
<feature type="transmembrane region" description="Helical" evidence="7">
    <location>
        <begin position="315"/>
        <end position="341"/>
    </location>
</feature>
<dbReference type="Pfam" id="PF00528">
    <property type="entry name" value="BPD_transp_1"/>
    <property type="match status" value="1"/>
</dbReference>
<keyword evidence="6 7" id="KW-0472">Membrane</keyword>
<sequence>MYPVTAYVIRRLLLLPLILLGVTFIVFSMIQSLGPDKLLAAYVNPNMLDKLTPEQMDALKEKYGLNDFFVIRYGKWLLNTLKGDLGWSLVGKEPVKDALLKRLPYTIELALYAIFPVIFVGIWLGVKAAVHRGKFLDHFIRIFAVVGWSFPDFVFGLLVLMIFYSILNWLPPGNLSLWAEEVIRSPEFRRYTKLITVDALLNGRLDVFWDGLKHLIGPIITLSWLWWAYLLRITRSSMLEVLNKEYVRTARAKGLPEDVVINKHAKRNALIPVTTVAGGMVIGLFSGTVIVETVFNRTGVGSFTAQAALQLDYASVMASALFFSTILVVGNLIIDILYALIDPRIRLG</sequence>
<evidence type="ECO:0000256" key="5">
    <source>
        <dbReference type="ARBA" id="ARBA00022989"/>
    </source>
</evidence>
<feature type="domain" description="ABC transmembrane type-1" evidence="8">
    <location>
        <begin position="103"/>
        <end position="334"/>
    </location>
</feature>
<evidence type="ECO:0000256" key="1">
    <source>
        <dbReference type="ARBA" id="ARBA00004651"/>
    </source>
</evidence>
<evidence type="ECO:0000259" key="8">
    <source>
        <dbReference type="PROSITE" id="PS50928"/>
    </source>
</evidence>
<feature type="transmembrane region" description="Helical" evidence="7">
    <location>
        <begin position="12"/>
        <end position="30"/>
    </location>
</feature>
<feature type="transmembrane region" description="Helical" evidence="7">
    <location>
        <begin position="142"/>
        <end position="167"/>
    </location>
</feature>
<evidence type="ECO:0000256" key="4">
    <source>
        <dbReference type="ARBA" id="ARBA00022692"/>
    </source>
</evidence>
<evidence type="ECO:0000313" key="10">
    <source>
        <dbReference type="Proteomes" id="UP000000445"/>
    </source>
</evidence>
<proteinExistence type="inferred from homology"/>
<feature type="transmembrane region" description="Helical" evidence="7">
    <location>
        <begin position="215"/>
        <end position="234"/>
    </location>
</feature>
<organism evidence="9 10">
    <name type="scientific">Thermotoga neapolitana (strain ATCC 49049 / DSM 4359 / NBRC 107923 / NS-E)</name>
    <dbReference type="NCBI Taxonomy" id="309803"/>
    <lineage>
        <taxon>Bacteria</taxon>
        <taxon>Thermotogati</taxon>
        <taxon>Thermotogota</taxon>
        <taxon>Thermotogae</taxon>
        <taxon>Thermotogales</taxon>
        <taxon>Thermotogaceae</taxon>
        <taxon>Thermotoga</taxon>
    </lineage>
</organism>
<dbReference type="eggNOG" id="COG0601">
    <property type="taxonomic scope" value="Bacteria"/>
</dbReference>
<evidence type="ECO:0000256" key="2">
    <source>
        <dbReference type="ARBA" id="ARBA00022448"/>
    </source>
</evidence>
<protein>
    <submittedName>
        <fullName evidence="9">Oligopeptide ABC transporter, permease protein</fullName>
    </submittedName>
</protein>
<keyword evidence="4 7" id="KW-0812">Transmembrane</keyword>
<evidence type="ECO:0000313" key="9">
    <source>
        <dbReference type="EMBL" id="ACM22343.1"/>
    </source>
</evidence>
<dbReference type="STRING" id="309803.CTN_0167"/>
<dbReference type="AlphaFoldDB" id="B9KBE7"/>
<dbReference type="PANTHER" id="PTHR30465">
    <property type="entry name" value="INNER MEMBRANE ABC TRANSPORTER"/>
    <property type="match status" value="1"/>
</dbReference>